<evidence type="ECO:0000256" key="2">
    <source>
        <dbReference type="SAM" id="MobiDB-lite"/>
    </source>
</evidence>
<dbReference type="PANTHER" id="PTHR15665:SF1">
    <property type="entry name" value="PROTEIN ASTEROID HOMOLOG 1"/>
    <property type="match status" value="1"/>
</dbReference>
<comment type="similarity">
    <text evidence="1">Belongs to the asteroid family.</text>
</comment>
<dbReference type="Pfam" id="PF00752">
    <property type="entry name" value="XPG_N"/>
    <property type="match status" value="1"/>
</dbReference>
<dbReference type="CDD" id="cd18676">
    <property type="entry name" value="PIN_asteroid-like"/>
    <property type="match status" value="1"/>
</dbReference>
<proteinExistence type="inferred from homology"/>
<keyword evidence="5" id="KW-1185">Reference proteome</keyword>
<name>A0A1J1J043_9DIPT</name>
<organism evidence="4 5">
    <name type="scientific">Clunio marinus</name>
    <dbReference type="NCBI Taxonomy" id="568069"/>
    <lineage>
        <taxon>Eukaryota</taxon>
        <taxon>Metazoa</taxon>
        <taxon>Ecdysozoa</taxon>
        <taxon>Arthropoda</taxon>
        <taxon>Hexapoda</taxon>
        <taxon>Insecta</taxon>
        <taxon>Pterygota</taxon>
        <taxon>Neoptera</taxon>
        <taxon>Endopterygota</taxon>
        <taxon>Diptera</taxon>
        <taxon>Nematocera</taxon>
        <taxon>Chironomoidea</taxon>
        <taxon>Chironomidae</taxon>
        <taxon>Clunio</taxon>
    </lineage>
</organism>
<dbReference type="STRING" id="568069.A0A1J1J043"/>
<gene>
    <name evidence="4" type="primary">putative Protein asteroid</name>
    <name evidence="4" type="ORF">CLUMA_CG017322</name>
</gene>
<dbReference type="SUPFAM" id="SSF88723">
    <property type="entry name" value="PIN domain-like"/>
    <property type="match status" value="1"/>
</dbReference>
<dbReference type="OrthoDB" id="25987at2759"/>
<feature type="compositionally biased region" description="Acidic residues" evidence="2">
    <location>
        <begin position="417"/>
        <end position="433"/>
    </location>
</feature>
<protein>
    <submittedName>
        <fullName evidence="4">CLUMA_CG017322, isoform A</fullName>
    </submittedName>
</protein>
<dbReference type="Proteomes" id="UP000183832">
    <property type="component" value="Unassembled WGS sequence"/>
</dbReference>
<sequence length="831" mass="98206">MGVRGLTTFIAQHANQYLDPHELHDCNLVIDGDNICSQLYRQSDRGLSAFGGNYDEYFRAVVEFFQMLKKCNITPYVLLDGGYEMRKMKTTKERLRARIGVIKHIIPLESYLAIPLLMREVFVSATKSCNVKIYRCLFEADNEIAILARKLNCPVLSYDSDFYIFDGQYIPFVTITPKVYKKTVKSNSFEVEIMRKKQKGQKNIRRKPKKITVEIEGEGEEVEEVTYNYLDCCMYTIENLTDGVLENDMLPLFAIMLGNDFISRKWFAKFFRNVSKRRVKRRKNLSLQQKKIYTLLDWLRHETLRSAIRKILECVKHCLRPRLWYQIRSAMKGYRMVHSKSFEYFGFEEQSYEYEENLVLNMDLDEVMANDDESESENECEEVEEVEETEVEEEDEEEQNSSEQEEGDDGFAIKNSDDDDFKEPDEKLSDEDEEPEFIRRRKFVFPEWFLKIYNSASSPRFLVDILRCRRYINYPQVEEFNGPDSNTISYPILNFLYSILHSPNIPPLYYYTRIPKQVRYEVKKIESEKFSIENSFDPNEKKNFQLMLKIFKKKIDNAQEIFDEVKRIPEAHQLYILAVIYWMKRSTNTNLIYLFTSVIGLIAISIVDRKCEKVHRDSNKFLKNFGTYLKELKTKTNEETEVDDVPLKTLIKNITKPEALLTMENLIKEYEISPKFQRKHADFRRTVVHTFAELQSAVFNLYSLDPFLNYPFDNIKIENYFNGLFLYNMYLSLKSRAQPREYIKNHIFNRSPALMKIFNQILEICKIALPHLDFDSTIVVEDVAKKTKTKTKKSKVKQETKIDNNDCIEDQSDSGSEFNDLNNKFSQLLKL</sequence>
<evidence type="ECO:0000259" key="3">
    <source>
        <dbReference type="Pfam" id="PF00752"/>
    </source>
</evidence>
<evidence type="ECO:0000313" key="5">
    <source>
        <dbReference type="Proteomes" id="UP000183832"/>
    </source>
</evidence>
<dbReference type="AlphaFoldDB" id="A0A1J1J043"/>
<dbReference type="EMBL" id="CVRI01000063">
    <property type="protein sequence ID" value="CRL04217.1"/>
    <property type="molecule type" value="Genomic_DNA"/>
</dbReference>
<accession>A0A1J1J043</accession>
<feature type="region of interest" description="Disordered" evidence="2">
    <location>
        <begin position="369"/>
        <end position="433"/>
    </location>
</feature>
<dbReference type="GO" id="GO:0004518">
    <property type="term" value="F:nuclease activity"/>
    <property type="evidence" value="ECO:0007669"/>
    <property type="project" value="InterPro"/>
</dbReference>
<evidence type="ECO:0000313" key="4">
    <source>
        <dbReference type="EMBL" id="CRL04217.1"/>
    </source>
</evidence>
<dbReference type="InterPro" id="IPR026832">
    <property type="entry name" value="Asteroid"/>
</dbReference>
<dbReference type="InterPro" id="IPR029060">
    <property type="entry name" value="PIN-like_dom_sf"/>
</dbReference>
<dbReference type="Gene3D" id="3.40.50.1010">
    <property type="entry name" value="5'-nuclease"/>
    <property type="match status" value="1"/>
</dbReference>
<dbReference type="InterPro" id="IPR006085">
    <property type="entry name" value="XPG_DNA_repair_N"/>
</dbReference>
<reference evidence="4 5" key="1">
    <citation type="submission" date="2015-04" db="EMBL/GenBank/DDBJ databases">
        <authorList>
            <person name="Syromyatnikov M.Y."/>
            <person name="Popov V.N."/>
        </authorList>
    </citation>
    <scope>NUCLEOTIDE SEQUENCE [LARGE SCALE GENOMIC DNA]</scope>
</reference>
<dbReference type="PANTHER" id="PTHR15665">
    <property type="entry name" value="ASTEROID PROTEIN"/>
    <property type="match status" value="1"/>
</dbReference>
<feature type="compositionally biased region" description="Acidic residues" evidence="2">
    <location>
        <begin position="369"/>
        <end position="409"/>
    </location>
</feature>
<feature type="domain" description="XPG N-terminal" evidence="3">
    <location>
        <begin position="1"/>
        <end position="97"/>
    </location>
</feature>
<evidence type="ECO:0000256" key="1">
    <source>
        <dbReference type="ARBA" id="ARBA00007398"/>
    </source>
</evidence>